<dbReference type="InterPro" id="IPR016024">
    <property type="entry name" value="ARM-type_fold"/>
</dbReference>
<dbReference type="AlphaFoldDB" id="A0AAV7ZWF4"/>
<dbReference type="InterPro" id="IPR011989">
    <property type="entry name" value="ARM-like"/>
</dbReference>
<sequence>MDNFQQKRSKFEEITDNTTEPEIQIPKFIRSKPAKYAGIGFVILGTCYYIYQQYLRISLLIEENDLVVQMNSSKESERYDAIQLLLQKCKENDRQLSLYTEKFKTQIFPILTQDLISKNLKLGSASSMLLSILITNKVYSDHFLTLNGAESLILAIQINDPMQKGVEENLISHLKVLFLVVNYSKINAVTKINKSSGVSLLCTLFLLPETTIKTRSLVLKCLTWSAEYSSDVISVISRVEMFDSLIASTKSTDYLLVKYATSLISDCSNSKILIQKCSNEIFVDHLKKLLVDLPHNLINKNNKIKNENEKEKEKEKENKNGNKNKNKNQKIQILNEENENIYNETLGNICLILSNVTESNKQIAKSICSDYEFRKNLINKCLKCQESKIKYCSLELLLSLASASKTNRFIIRKSPIPTQLKLLLANEKNSNVISSSILLIKILICEQPLKRRLILDFSPLGMIKEIPQLITRFQKHIPNLENIVSIINAFSKGGKLIRQQLLKYNIFKKIILMLKQTSDPQLHLKIIQTINNYIHSTKIQDQLINNGGIQLIIHQIKSNQEITLNISLQTILSFVTIKKKHQQRVIINYFFI</sequence>
<evidence type="ECO:0000313" key="3">
    <source>
        <dbReference type="EMBL" id="KAJ3444280.1"/>
    </source>
</evidence>
<feature type="region of interest" description="Disordered" evidence="1">
    <location>
        <begin position="302"/>
        <end position="330"/>
    </location>
</feature>
<dbReference type="Gene3D" id="1.25.10.10">
    <property type="entry name" value="Leucine-rich Repeat Variant"/>
    <property type="match status" value="1"/>
</dbReference>
<evidence type="ECO:0000256" key="2">
    <source>
        <dbReference type="SAM" id="Phobius"/>
    </source>
</evidence>
<keyword evidence="2" id="KW-1133">Transmembrane helix</keyword>
<evidence type="ECO:0000313" key="4">
    <source>
        <dbReference type="Proteomes" id="UP001146793"/>
    </source>
</evidence>
<name>A0AAV7ZWF4_9EUKA</name>
<proteinExistence type="predicted"/>
<evidence type="ECO:0008006" key="5">
    <source>
        <dbReference type="Google" id="ProtNLM"/>
    </source>
</evidence>
<gene>
    <name evidence="3" type="ORF">M0812_10133</name>
</gene>
<protein>
    <recommendedName>
        <fullName evidence="5">Armadillo repeat-containing domain-containing protein</fullName>
    </recommendedName>
</protein>
<keyword evidence="2" id="KW-0812">Transmembrane</keyword>
<organism evidence="3 4">
    <name type="scientific">Anaeramoeba flamelloides</name>
    <dbReference type="NCBI Taxonomy" id="1746091"/>
    <lineage>
        <taxon>Eukaryota</taxon>
        <taxon>Metamonada</taxon>
        <taxon>Anaeramoebidae</taxon>
        <taxon>Anaeramoeba</taxon>
    </lineage>
</organism>
<accession>A0AAV7ZWF4</accession>
<dbReference type="SUPFAM" id="SSF48371">
    <property type="entry name" value="ARM repeat"/>
    <property type="match status" value="1"/>
</dbReference>
<keyword evidence="2" id="KW-0472">Membrane</keyword>
<dbReference type="Proteomes" id="UP001146793">
    <property type="component" value="Unassembled WGS sequence"/>
</dbReference>
<reference evidence="3" key="1">
    <citation type="submission" date="2022-08" db="EMBL/GenBank/DDBJ databases">
        <title>Novel sulphate-reducing endosymbionts in the free-living metamonad Anaeramoeba.</title>
        <authorList>
            <person name="Jerlstrom-Hultqvist J."/>
            <person name="Cepicka I."/>
            <person name="Gallot-Lavallee L."/>
            <person name="Salas-Leiva D."/>
            <person name="Curtis B.A."/>
            <person name="Zahonova K."/>
            <person name="Pipaliya S."/>
            <person name="Dacks J."/>
            <person name="Roger A.J."/>
        </authorList>
    </citation>
    <scope>NUCLEOTIDE SEQUENCE</scope>
    <source>
        <strain evidence="3">Busselton2</strain>
    </source>
</reference>
<comment type="caution">
    <text evidence="3">The sequence shown here is derived from an EMBL/GenBank/DDBJ whole genome shotgun (WGS) entry which is preliminary data.</text>
</comment>
<dbReference type="EMBL" id="JANTQA010000023">
    <property type="protein sequence ID" value="KAJ3444280.1"/>
    <property type="molecule type" value="Genomic_DNA"/>
</dbReference>
<evidence type="ECO:0000256" key="1">
    <source>
        <dbReference type="SAM" id="MobiDB-lite"/>
    </source>
</evidence>
<feature type="transmembrane region" description="Helical" evidence="2">
    <location>
        <begin position="34"/>
        <end position="51"/>
    </location>
</feature>
<feature type="compositionally biased region" description="Basic and acidic residues" evidence="1">
    <location>
        <begin position="304"/>
        <end position="320"/>
    </location>
</feature>